<proteinExistence type="predicted"/>
<sequence>MYAGHGLRSDRGPLCLDCDDIENMALCKNLALCAKDEMCTIYGSHFTHFDGKCVSKNFQCPGVASAGGFCQTCCDQDMCNSNCTRPAEVAIVG</sequence>
<accession>A0ABY7FBK1</accession>
<dbReference type="EMBL" id="CP111022">
    <property type="protein sequence ID" value="WAR18549.1"/>
    <property type="molecule type" value="Genomic_DNA"/>
</dbReference>
<gene>
    <name evidence="1" type="ORF">MAR_000387</name>
</gene>
<protein>
    <submittedName>
        <fullName evidence="1">Uncharacterized protein</fullName>
    </submittedName>
</protein>
<evidence type="ECO:0000313" key="2">
    <source>
        <dbReference type="Proteomes" id="UP001164746"/>
    </source>
</evidence>
<reference evidence="1" key="1">
    <citation type="submission" date="2022-11" db="EMBL/GenBank/DDBJ databases">
        <title>Centuries of genome instability and evolution in soft-shell clam transmissible cancer (bioRxiv).</title>
        <authorList>
            <person name="Hart S.F.M."/>
            <person name="Yonemitsu M.A."/>
            <person name="Giersch R.M."/>
            <person name="Beal B.F."/>
            <person name="Arriagada G."/>
            <person name="Davis B.W."/>
            <person name="Ostrander E.A."/>
            <person name="Goff S.P."/>
            <person name="Metzger M.J."/>
        </authorList>
    </citation>
    <scope>NUCLEOTIDE SEQUENCE</scope>
    <source>
        <strain evidence="1">MELC-2E11</strain>
        <tissue evidence="1">Siphon/mantle</tissue>
    </source>
</reference>
<keyword evidence="2" id="KW-1185">Reference proteome</keyword>
<name>A0ABY7FBK1_MYAAR</name>
<dbReference type="Proteomes" id="UP001164746">
    <property type="component" value="Chromosome 11"/>
</dbReference>
<organism evidence="1 2">
    <name type="scientific">Mya arenaria</name>
    <name type="common">Soft-shell clam</name>
    <dbReference type="NCBI Taxonomy" id="6604"/>
    <lineage>
        <taxon>Eukaryota</taxon>
        <taxon>Metazoa</taxon>
        <taxon>Spiralia</taxon>
        <taxon>Lophotrochozoa</taxon>
        <taxon>Mollusca</taxon>
        <taxon>Bivalvia</taxon>
        <taxon>Autobranchia</taxon>
        <taxon>Heteroconchia</taxon>
        <taxon>Euheterodonta</taxon>
        <taxon>Imparidentia</taxon>
        <taxon>Neoheterodontei</taxon>
        <taxon>Myida</taxon>
        <taxon>Myoidea</taxon>
        <taxon>Myidae</taxon>
        <taxon>Mya</taxon>
    </lineage>
</organism>
<evidence type="ECO:0000313" key="1">
    <source>
        <dbReference type="EMBL" id="WAR18549.1"/>
    </source>
</evidence>